<keyword evidence="2" id="KW-0238">DNA-binding</keyword>
<name>A0A934QCM5_9MICO</name>
<comment type="caution">
    <text evidence="5">The sequence shown here is derived from an EMBL/GenBank/DDBJ whole genome shotgun (WGS) entry which is preliminary data.</text>
</comment>
<dbReference type="GO" id="GO:0006355">
    <property type="term" value="P:regulation of DNA-templated transcription"/>
    <property type="evidence" value="ECO:0007669"/>
    <property type="project" value="InterPro"/>
</dbReference>
<evidence type="ECO:0000259" key="4">
    <source>
        <dbReference type="PROSITE" id="PS50043"/>
    </source>
</evidence>
<reference evidence="5" key="1">
    <citation type="submission" date="2020-12" db="EMBL/GenBank/DDBJ databases">
        <title>Leucobacter sp. CAS2, isolated from Chromium sludge.</title>
        <authorList>
            <person name="Xu Z."/>
        </authorList>
    </citation>
    <scope>NUCLEOTIDE SEQUENCE</scope>
    <source>
        <strain evidence="5">CSA2</strain>
    </source>
</reference>
<dbReference type="Proteomes" id="UP000618733">
    <property type="component" value="Unassembled WGS sequence"/>
</dbReference>
<sequence>MLAEGRSGEAADLLGTLPADWELTRIATLHYQLIVGNRARATEPERLINRLGPRGRAFNSVVRAVGLARDGFAERVREALLSAHALGGAGSVRLALTLLPRADVELFSSAVERDAEQRGVRRSGEEELRRLIANRLEESDVFSPPARTISLTERELIVLAAIDRGMSLAEIASEEFVSVNTVKSQINSLKRKLGVTGPREAAVEAAVQLGLIRRR</sequence>
<keyword evidence="1" id="KW-0805">Transcription regulation</keyword>
<dbReference type="PRINTS" id="PR00038">
    <property type="entry name" value="HTHLUXR"/>
</dbReference>
<dbReference type="InterPro" id="IPR016032">
    <property type="entry name" value="Sig_transdc_resp-reg_C-effctor"/>
</dbReference>
<dbReference type="EMBL" id="JAEHOI010000007">
    <property type="protein sequence ID" value="MBK0422201.1"/>
    <property type="molecule type" value="Genomic_DNA"/>
</dbReference>
<keyword evidence="6" id="KW-1185">Reference proteome</keyword>
<dbReference type="SMART" id="SM00421">
    <property type="entry name" value="HTH_LUXR"/>
    <property type="match status" value="1"/>
</dbReference>
<organism evidence="5 6">
    <name type="scientific">Leucobacter edaphi</name>
    <dbReference type="NCBI Taxonomy" id="2796472"/>
    <lineage>
        <taxon>Bacteria</taxon>
        <taxon>Bacillati</taxon>
        <taxon>Actinomycetota</taxon>
        <taxon>Actinomycetes</taxon>
        <taxon>Micrococcales</taxon>
        <taxon>Microbacteriaceae</taxon>
        <taxon>Leucobacter</taxon>
    </lineage>
</organism>
<dbReference type="PANTHER" id="PTHR44688">
    <property type="entry name" value="DNA-BINDING TRANSCRIPTIONAL ACTIVATOR DEVR_DOSR"/>
    <property type="match status" value="1"/>
</dbReference>
<dbReference type="PANTHER" id="PTHR44688:SF16">
    <property type="entry name" value="DNA-BINDING TRANSCRIPTIONAL ACTIVATOR DEVR_DOSR"/>
    <property type="match status" value="1"/>
</dbReference>
<protein>
    <submittedName>
        <fullName evidence="5">Helix-turn-helix transcriptional regulator</fullName>
    </submittedName>
</protein>
<evidence type="ECO:0000256" key="3">
    <source>
        <dbReference type="ARBA" id="ARBA00023163"/>
    </source>
</evidence>
<dbReference type="GO" id="GO:0003677">
    <property type="term" value="F:DNA binding"/>
    <property type="evidence" value="ECO:0007669"/>
    <property type="project" value="UniProtKB-KW"/>
</dbReference>
<dbReference type="SUPFAM" id="SSF46894">
    <property type="entry name" value="C-terminal effector domain of the bipartite response regulators"/>
    <property type="match status" value="1"/>
</dbReference>
<dbReference type="AlphaFoldDB" id="A0A934QCM5"/>
<proteinExistence type="predicted"/>
<dbReference type="InterPro" id="IPR000792">
    <property type="entry name" value="Tscrpt_reg_LuxR_C"/>
</dbReference>
<evidence type="ECO:0000256" key="2">
    <source>
        <dbReference type="ARBA" id="ARBA00023125"/>
    </source>
</evidence>
<accession>A0A934QCM5</accession>
<feature type="domain" description="HTH luxR-type" evidence="4">
    <location>
        <begin position="144"/>
        <end position="209"/>
    </location>
</feature>
<evidence type="ECO:0000313" key="6">
    <source>
        <dbReference type="Proteomes" id="UP000618733"/>
    </source>
</evidence>
<dbReference type="Gene3D" id="1.10.10.10">
    <property type="entry name" value="Winged helix-like DNA-binding domain superfamily/Winged helix DNA-binding domain"/>
    <property type="match status" value="1"/>
</dbReference>
<dbReference type="PROSITE" id="PS50043">
    <property type="entry name" value="HTH_LUXR_2"/>
    <property type="match status" value="1"/>
</dbReference>
<evidence type="ECO:0000256" key="1">
    <source>
        <dbReference type="ARBA" id="ARBA00023015"/>
    </source>
</evidence>
<keyword evidence="3" id="KW-0804">Transcription</keyword>
<gene>
    <name evidence="5" type="ORF">JD292_08950</name>
</gene>
<dbReference type="CDD" id="cd06170">
    <property type="entry name" value="LuxR_C_like"/>
    <property type="match status" value="1"/>
</dbReference>
<evidence type="ECO:0000313" key="5">
    <source>
        <dbReference type="EMBL" id="MBK0422201.1"/>
    </source>
</evidence>
<dbReference type="Pfam" id="PF00196">
    <property type="entry name" value="GerE"/>
    <property type="match status" value="1"/>
</dbReference>
<dbReference type="InterPro" id="IPR036388">
    <property type="entry name" value="WH-like_DNA-bd_sf"/>
</dbReference>